<dbReference type="OrthoDB" id="6521217at2"/>
<organism evidence="2 3">
    <name type="scientific">Sulfurospirillum diekertiae</name>
    <dbReference type="NCBI Taxonomy" id="1854492"/>
    <lineage>
        <taxon>Bacteria</taxon>
        <taxon>Pseudomonadati</taxon>
        <taxon>Campylobacterota</taxon>
        <taxon>Epsilonproteobacteria</taxon>
        <taxon>Campylobacterales</taxon>
        <taxon>Sulfurospirillaceae</taxon>
        <taxon>Sulfurospirillum</taxon>
    </lineage>
</organism>
<evidence type="ECO:0000313" key="3">
    <source>
        <dbReference type="Proteomes" id="UP000217349"/>
    </source>
</evidence>
<reference evidence="3" key="1">
    <citation type="submission" date="2017-09" db="EMBL/GenBank/DDBJ databases">
        <title>The complete genome of Sulfurospirillum sp. JPD-1.</title>
        <authorList>
            <person name="Goris T."/>
        </authorList>
    </citation>
    <scope>NUCLEOTIDE SEQUENCE [LARGE SCALE GENOMIC DNA]</scope>
    <source>
        <strain evidence="3">JPD-1</strain>
    </source>
</reference>
<dbReference type="RefSeq" id="WP_096046217.1">
    <property type="nucleotide sequence ID" value="NZ_CP023275.1"/>
</dbReference>
<dbReference type="AlphaFoldDB" id="A0A290HTW2"/>
<sequence length="158" mass="18978">MSNKQRVIEPLKIVTLEGYWYLYLFNIIQETGEKESKKFHLKSMKNIFILDENFEYPKISFFKKFNTSINAYFDLSKEHETVELLIHKDIVKYFKRIPLSSTQWIDDNIVNDHQTCRIEVTKIEEILPTIQQYLPKVKVLYPPELNDKILENIKNYAK</sequence>
<dbReference type="InterPro" id="IPR057727">
    <property type="entry name" value="WCX_dom"/>
</dbReference>
<dbReference type="PROSITE" id="PS52050">
    <property type="entry name" value="WYL"/>
    <property type="match status" value="1"/>
</dbReference>
<proteinExistence type="predicted"/>
<dbReference type="EMBL" id="CP023275">
    <property type="protein sequence ID" value="ATB69090.1"/>
    <property type="molecule type" value="Genomic_DNA"/>
</dbReference>
<evidence type="ECO:0000313" key="2">
    <source>
        <dbReference type="EMBL" id="ATB69090.1"/>
    </source>
</evidence>
<protein>
    <recommendedName>
        <fullName evidence="1">WCX domain-containing protein</fullName>
    </recommendedName>
</protein>
<name>A0A290HTW2_9BACT</name>
<dbReference type="Pfam" id="PF25583">
    <property type="entry name" value="WCX"/>
    <property type="match status" value="1"/>
</dbReference>
<evidence type="ECO:0000259" key="1">
    <source>
        <dbReference type="Pfam" id="PF25583"/>
    </source>
</evidence>
<dbReference type="Proteomes" id="UP000217349">
    <property type="component" value="Chromosome"/>
</dbReference>
<feature type="domain" description="WCX" evidence="1">
    <location>
        <begin position="79"/>
        <end position="156"/>
    </location>
</feature>
<dbReference type="KEGG" id="sulj:SJPD1_0978"/>
<accession>A0A290HTW2</accession>
<gene>
    <name evidence="2" type="ORF">SJPD1_0978</name>
</gene>